<proteinExistence type="predicted"/>
<keyword evidence="2 5" id="KW-0863">Zinc-finger</keyword>
<sequence>MERRRQWFDAINNFLPSGTLAYTESKSIVICEDHFSVDCFKSNKLNRLTEVSVPSIYHSVVEELSGIEESIYIETTETATTSPILQASPVEEVTPVLQKLLPIIRFKNSELSTSGYVKTFEKDVVTPDFRRISPALRIPQADVTPRKQNLIRMKRMRKIQQKEIDKLKSALTASKSVIKIANKISAMKAFRQIETSLDPAGIVFLKSRFANAQKTRPKWTWRNKAIALAIYKRGPRCYRFLQTLLKFPSKRTLRTMLKKFSFRTGINKCIMQQLKKQVEKMTIEEKTCALLFDEMAVTPNLTYLQSADEVVGYVDLGSLGRRNILANHALVFMVQGIYKHWKQPVAYYFTHDTISANDLKFLLKEIISALQRVGFIIMCTVCDQGSTNRSAIRQLTKDQLGPYFYVNWQKIVTVFDPPHLLKNTRNALLKYNIIFEDDKVAKFEHIVSAYNLDKKKRFRQLLKLTDKHFQVQRHPKRKLRVSIAAQTLSHSVASAIENFCDRGNLPAEAIYTAEFAEHIDTLFDSINGRAMTPAAGKDYRQILVKDSSHIKFWDEQLTRIQSWKFEDKVTKAIKENLPFKRSWSTSINAIKELWNMCEANGFKYLSPRSLNQDSLENLFGIVHQHGVRNVNPTCLQFIAVLKSSILNGLIAPNNRGFNCQSDDRSILDNMQDFLQCNLGASVTDSGSVRLDTNLDLVLDSFLVEQCDLPASAHLCSEIIQQFTFSCDDCRNSFLSSDMESFHIFTMFKDKFERSPYASEPFMLYVAKVDFVTLHILKQWGFLKHLKQNIHVTVNKIDSSWFTCTIHTDLKRTLLNKIILLFINKHLVGITKHLSKQRKYPHFNVLR</sequence>
<keyword evidence="4 5" id="KW-0238">DNA-binding</keyword>
<comment type="caution">
    <text evidence="7">The sequence shown here is derived from an EMBL/GenBank/DDBJ whole genome shotgun (WGS) entry which is preliminary data.</text>
</comment>
<evidence type="ECO:0000313" key="7">
    <source>
        <dbReference type="EMBL" id="KAF2880292.1"/>
    </source>
</evidence>
<evidence type="ECO:0000256" key="5">
    <source>
        <dbReference type="PROSITE-ProRule" id="PRU00309"/>
    </source>
</evidence>
<dbReference type="InterPro" id="IPR048365">
    <property type="entry name" value="TNP-like_RNaseH_N"/>
</dbReference>
<dbReference type="PROSITE" id="PS50950">
    <property type="entry name" value="ZF_THAP"/>
    <property type="match status" value="1"/>
</dbReference>
<dbReference type="Pfam" id="PF21787">
    <property type="entry name" value="TNP-like_RNaseH_N"/>
    <property type="match status" value="1"/>
</dbReference>
<reference evidence="7" key="1">
    <citation type="submission" date="2019-08" db="EMBL/GenBank/DDBJ databases">
        <title>The genome of the North American firefly Photinus pyralis.</title>
        <authorList>
            <consortium name="Photinus pyralis genome working group"/>
            <person name="Fallon T.R."/>
            <person name="Sander Lower S.E."/>
            <person name="Weng J.-K."/>
        </authorList>
    </citation>
    <scope>NUCLEOTIDE SEQUENCE</scope>
    <source>
        <strain evidence="7">TRF0915ILg1</strain>
        <tissue evidence="7">Whole body</tissue>
    </source>
</reference>
<dbReference type="EMBL" id="VTPC01090989">
    <property type="protein sequence ID" value="KAF2880292.1"/>
    <property type="molecule type" value="Genomic_DNA"/>
</dbReference>
<name>A0A8K0C7K0_IGNLU</name>
<accession>A0A8K0C7K0</accession>
<keyword evidence="8" id="KW-1185">Reference proteome</keyword>
<dbReference type="GO" id="GO:0003677">
    <property type="term" value="F:DNA binding"/>
    <property type="evidence" value="ECO:0007669"/>
    <property type="project" value="UniProtKB-UniRule"/>
</dbReference>
<dbReference type="InterPro" id="IPR048366">
    <property type="entry name" value="TNP-like_GBD"/>
</dbReference>
<feature type="domain" description="THAP-type" evidence="6">
    <location>
        <begin position="1"/>
        <end position="57"/>
    </location>
</feature>
<dbReference type="InterPro" id="IPR006612">
    <property type="entry name" value="THAP_Znf"/>
</dbReference>
<evidence type="ECO:0000259" key="6">
    <source>
        <dbReference type="PROSITE" id="PS50950"/>
    </source>
</evidence>
<dbReference type="AlphaFoldDB" id="A0A8K0C7K0"/>
<dbReference type="Pfam" id="PF21788">
    <property type="entry name" value="TNP-like_GBD"/>
    <property type="match status" value="1"/>
</dbReference>
<dbReference type="Pfam" id="PF21789">
    <property type="entry name" value="TNP-like_RNaseH_C"/>
    <property type="match status" value="1"/>
</dbReference>
<keyword evidence="3" id="KW-0862">Zinc</keyword>
<gene>
    <name evidence="7" type="ORF">ILUMI_25888</name>
</gene>
<evidence type="ECO:0000313" key="8">
    <source>
        <dbReference type="Proteomes" id="UP000801492"/>
    </source>
</evidence>
<protein>
    <recommendedName>
        <fullName evidence="6">THAP-type domain-containing protein</fullName>
    </recommendedName>
</protein>
<dbReference type="GO" id="GO:0008270">
    <property type="term" value="F:zinc ion binding"/>
    <property type="evidence" value="ECO:0007669"/>
    <property type="project" value="UniProtKB-KW"/>
</dbReference>
<evidence type="ECO:0000256" key="2">
    <source>
        <dbReference type="ARBA" id="ARBA00022771"/>
    </source>
</evidence>
<dbReference type="InterPro" id="IPR048367">
    <property type="entry name" value="TNP-like_RNaseH_C"/>
</dbReference>
<keyword evidence="1" id="KW-0479">Metal-binding</keyword>
<dbReference type="OrthoDB" id="6768659at2759"/>
<evidence type="ECO:0000256" key="3">
    <source>
        <dbReference type="ARBA" id="ARBA00022833"/>
    </source>
</evidence>
<evidence type="ECO:0000256" key="4">
    <source>
        <dbReference type="ARBA" id="ARBA00023125"/>
    </source>
</evidence>
<evidence type="ECO:0000256" key="1">
    <source>
        <dbReference type="ARBA" id="ARBA00022723"/>
    </source>
</evidence>
<dbReference type="Proteomes" id="UP000801492">
    <property type="component" value="Unassembled WGS sequence"/>
</dbReference>
<organism evidence="7 8">
    <name type="scientific">Ignelater luminosus</name>
    <name type="common">Cucubano</name>
    <name type="synonym">Pyrophorus luminosus</name>
    <dbReference type="NCBI Taxonomy" id="2038154"/>
    <lineage>
        <taxon>Eukaryota</taxon>
        <taxon>Metazoa</taxon>
        <taxon>Ecdysozoa</taxon>
        <taxon>Arthropoda</taxon>
        <taxon>Hexapoda</taxon>
        <taxon>Insecta</taxon>
        <taxon>Pterygota</taxon>
        <taxon>Neoptera</taxon>
        <taxon>Endopterygota</taxon>
        <taxon>Coleoptera</taxon>
        <taxon>Polyphaga</taxon>
        <taxon>Elateriformia</taxon>
        <taxon>Elateroidea</taxon>
        <taxon>Elateridae</taxon>
        <taxon>Agrypninae</taxon>
        <taxon>Pyrophorini</taxon>
        <taxon>Ignelater</taxon>
    </lineage>
</organism>